<dbReference type="OrthoDB" id="6132182at2759"/>
<gene>
    <name evidence="3" type="ORF">ASIM_LOCUS18673</name>
</gene>
<dbReference type="InterPro" id="IPR050525">
    <property type="entry name" value="ECM_Assembly_Org"/>
</dbReference>
<dbReference type="SUPFAM" id="SSF53300">
    <property type="entry name" value="vWA-like"/>
    <property type="match status" value="1"/>
</dbReference>
<dbReference type="Gene3D" id="3.40.50.410">
    <property type="entry name" value="von Willebrand factor, type A domain"/>
    <property type="match status" value="1"/>
</dbReference>
<keyword evidence="4" id="KW-1185">Reference proteome</keyword>
<dbReference type="InterPro" id="IPR002035">
    <property type="entry name" value="VWF_A"/>
</dbReference>
<dbReference type="PROSITE" id="PS50234">
    <property type="entry name" value="VWFA"/>
    <property type="match status" value="1"/>
</dbReference>
<dbReference type="Pfam" id="PF00092">
    <property type="entry name" value="VWA"/>
    <property type="match status" value="1"/>
</dbReference>
<reference evidence="5" key="1">
    <citation type="submission" date="2017-02" db="UniProtKB">
        <authorList>
            <consortium name="WormBaseParasite"/>
        </authorList>
    </citation>
    <scope>IDENTIFICATION</scope>
</reference>
<evidence type="ECO:0000313" key="3">
    <source>
        <dbReference type="EMBL" id="VDK65791.1"/>
    </source>
</evidence>
<evidence type="ECO:0000313" key="4">
    <source>
        <dbReference type="Proteomes" id="UP000267096"/>
    </source>
</evidence>
<protein>
    <submittedName>
        <fullName evidence="5">VWFA domain-containing protein</fullName>
    </submittedName>
</protein>
<reference evidence="3 4" key="2">
    <citation type="submission" date="2018-11" db="EMBL/GenBank/DDBJ databases">
        <authorList>
            <consortium name="Pathogen Informatics"/>
        </authorList>
    </citation>
    <scope>NUCLEOTIDE SEQUENCE [LARGE SCALE GENOMIC DNA]</scope>
</reference>
<feature type="compositionally biased region" description="Low complexity" evidence="1">
    <location>
        <begin position="374"/>
        <end position="400"/>
    </location>
</feature>
<sequence>MVVFDNSDVTSNLSDPSVGSNRYLLLDLLGSLPTTADGKRIKLSIISFADEPDLLVTFNDNQKRDAIFRKVEGIEPEHGKPKYAKALNFALEEYEKSRRADARGILLIVGDGRAEDTDSERNAASKNLRKQGKLSCFAVDSGKSIDQKVLSEYTGSADRVYNYDKNAEFAKKLLAEVAGPNCIKRVRSDSRSAEKSSEKSLGKDLLRDIGSRPDNTLKQFEGEKVIVKAKNIVAPTLKRITPRPTVASSRRSSTRPSRPVSSTPRSASKRLTTKSPLADSKSKQLTRKQSLTSRLPTVARAKIFSSTTRTPSTRQPSTASQQTTKLSTKPSVAELKTTSRPRTTLKSIITSRITPQFTRRPTNKTTVAITSRFTTRPTTTRLTTRLTTPRPTTPTRSPTPTAKPFSSR</sequence>
<feature type="compositionally biased region" description="Low complexity" evidence="1">
    <location>
        <begin position="242"/>
        <end position="266"/>
    </location>
</feature>
<feature type="compositionally biased region" description="Polar residues" evidence="1">
    <location>
        <begin position="325"/>
        <end position="341"/>
    </location>
</feature>
<accession>A0A0M3KE75</accession>
<feature type="compositionally biased region" description="Basic and acidic residues" evidence="1">
    <location>
        <begin position="187"/>
        <end position="211"/>
    </location>
</feature>
<proteinExistence type="predicted"/>
<dbReference type="PANTHER" id="PTHR24020:SF84">
    <property type="entry name" value="VWFA DOMAIN-CONTAINING PROTEIN"/>
    <property type="match status" value="1"/>
</dbReference>
<dbReference type="PANTHER" id="PTHR24020">
    <property type="entry name" value="COLLAGEN ALPHA"/>
    <property type="match status" value="1"/>
</dbReference>
<evidence type="ECO:0000313" key="5">
    <source>
        <dbReference type="WBParaSite" id="ASIM_0001928001-mRNA-1"/>
    </source>
</evidence>
<dbReference type="Proteomes" id="UP000267096">
    <property type="component" value="Unassembled WGS sequence"/>
</dbReference>
<dbReference type="AlphaFoldDB" id="A0A0M3KE75"/>
<feature type="region of interest" description="Disordered" evidence="1">
    <location>
        <begin position="374"/>
        <end position="408"/>
    </location>
</feature>
<feature type="region of interest" description="Disordered" evidence="1">
    <location>
        <begin position="187"/>
        <end position="214"/>
    </location>
</feature>
<dbReference type="EMBL" id="UYRR01035896">
    <property type="protein sequence ID" value="VDK65791.1"/>
    <property type="molecule type" value="Genomic_DNA"/>
</dbReference>
<feature type="domain" description="VWFA" evidence="2">
    <location>
        <begin position="1"/>
        <end position="177"/>
    </location>
</feature>
<dbReference type="WBParaSite" id="ASIM_0001928001-mRNA-1">
    <property type="protein sequence ID" value="ASIM_0001928001-mRNA-1"/>
    <property type="gene ID" value="ASIM_0001928001"/>
</dbReference>
<feature type="region of interest" description="Disordered" evidence="1">
    <location>
        <begin position="238"/>
        <end position="341"/>
    </location>
</feature>
<dbReference type="SMART" id="SM00327">
    <property type="entry name" value="VWA"/>
    <property type="match status" value="1"/>
</dbReference>
<organism evidence="5">
    <name type="scientific">Anisakis simplex</name>
    <name type="common">Herring worm</name>
    <dbReference type="NCBI Taxonomy" id="6269"/>
    <lineage>
        <taxon>Eukaryota</taxon>
        <taxon>Metazoa</taxon>
        <taxon>Ecdysozoa</taxon>
        <taxon>Nematoda</taxon>
        <taxon>Chromadorea</taxon>
        <taxon>Rhabditida</taxon>
        <taxon>Spirurina</taxon>
        <taxon>Ascaridomorpha</taxon>
        <taxon>Ascaridoidea</taxon>
        <taxon>Anisakidae</taxon>
        <taxon>Anisakis</taxon>
        <taxon>Anisakis simplex complex</taxon>
    </lineage>
</organism>
<feature type="compositionally biased region" description="Low complexity" evidence="1">
    <location>
        <begin position="305"/>
        <end position="324"/>
    </location>
</feature>
<evidence type="ECO:0000256" key="1">
    <source>
        <dbReference type="SAM" id="MobiDB-lite"/>
    </source>
</evidence>
<dbReference type="InterPro" id="IPR036465">
    <property type="entry name" value="vWFA_dom_sf"/>
</dbReference>
<name>A0A0M3KE75_ANISI</name>
<evidence type="ECO:0000259" key="2">
    <source>
        <dbReference type="PROSITE" id="PS50234"/>
    </source>
</evidence>